<dbReference type="HOGENOM" id="CLU_667424_0_0_1"/>
<reference evidence="2 3" key="1">
    <citation type="submission" date="2014-04" db="EMBL/GenBank/DDBJ databases">
        <authorList>
            <consortium name="DOE Joint Genome Institute"/>
            <person name="Kuo A."/>
            <person name="Tarkka M."/>
            <person name="Buscot F."/>
            <person name="Kohler A."/>
            <person name="Nagy L.G."/>
            <person name="Floudas D."/>
            <person name="Copeland A."/>
            <person name="Barry K.W."/>
            <person name="Cichocki N."/>
            <person name="Veneault-Fourrey C."/>
            <person name="LaButti K."/>
            <person name="Lindquist E.A."/>
            <person name="Lipzen A."/>
            <person name="Lundell T."/>
            <person name="Morin E."/>
            <person name="Murat C."/>
            <person name="Sun H."/>
            <person name="Tunlid A."/>
            <person name="Henrissat B."/>
            <person name="Grigoriev I.V."/>
            <person name="Hibbett D.S."/>
            <person name="Martin F."/>
            <person name="Nordberg H.P."/>
            <person name="Cantor M.N."/>
            <person name="Hua S.X."/>
        </authorList>
    </citation>
    <scope>NUCLEOTIDE SEQUENCE [LARGE SCALE GENOMIC DNA]</scope>
    <source>
        <strain evidence="2 3">F 1598</strain>
    </source>
</reference>
<evidence type="ECO:0000313" key="2">
    <source>
        <dbReference type="EMBL" id="KIM77412.1"/>
    </source>
</evidence>
<name>A0A0C3BJ59_PILCF</name>
<protein>
    <submittedName>
        <fullName evidence="2">Uncharacterized protein</fullName>
    </submittedName>
</protein>
<dbReference type="EMBL" id="KN833025">
    <property type="protein sequence ID" value="KIM77412.1"/>
    <property type="molecule type" value="Genomic_DNA"/>
</dbReference>
<keyword evidence="3" id="KW-1185">Reference proteome</keyword>
<feature type="compositionally biased region" description="Pro residues" evidence="1">
    <location>
        <begin position="188"/>
        <end position="204"/>
    </location>
</feature>
<organism evidence="2 3">
    <name type="scientific">Piloderma croceum (strain F 1598)</name>
    <dbReference type="NCBI Taxonomy" id="765440"/>
    <lineage>
        <taxon>Eukaryota</taxon>
        <taxon>Fungi</taxon>
        <taxon>Dikarya</taxon>
        <taxon>Basidiomycota</taxon>
        <taxon>Agaricomycotina</taxon>
        <taxon>Agaricomycetes</taxon>
        <taxon>Agaricomycetidae</taxon>
        <taxon>Atheliales</taxon>
        <taxon>Atheliaceae</taxon>
        <taxon>Piloderma</taxon>
    </lineage>
</organism>
<dbReference type="Proteomes" id="UP000054166">
    <property type="component" value="Unassembled WGS sequence"/>
</dbReference>
<dbReference type="AlphaFoldDB" id="A0A0C3BJ59"/>
<feature type="compositionally biased region" description="Polar residues" evidence="1">
    <location>
        <begin position="69"/>
        <end position="90"/>
    </location>
</feature>
<dbReference type="STRING" id="765440.A0A0C3BJ59"/>
<feature type="compositionally biased region" description="Basic residues" evidence="1">
    <location>
        <begin position="22"/>
        <end position="37"/>
    </location>
</feature>
<proteinExistence type="predicted"/>
<feature type="region of interest" description="Disordered" evidence="1">
    <location>
        <begin position="105"/>
        <end position="241"/>
    </location>
</feature>
<evidence type="ECO:0000313" key="3">
    <source>
        <dbReference type="Proteomes" id="UP000054166"/>
    </source>
</evidence>
<feature type="compositionally biased region" description="Basic and acidic residues" evidence="1">
    <location>
        <begin position="1"/>
        <end position="19"/>
    </location>
</feature>
<feature type="region of interest" description="Disordered" evidence="1">
    <location>
        <begin position="1"/>
        <end position="93"/>
    </location>
</feature>
<gene>
    <name evidence="2" type="ORF">PILCRDRAFT_825380</name>
</gene>
<dbReference type="OrthoDB" id="3215163at2759"/>
<dbReference type="InParanoid" id="A0A0C3BJ59"/>
<reference evidence="3" key="2">
    <citation type="submission" date="2015-01" db="EMBL/GenBank/DDBJ databases">
        <title>Evolutionary Origins and Diversification of the Mycorrhizal Mutualists.</title>
        <authorList>
            <consortium name="DOE Joint Genome Institute"/>
            <consortium name="Mycorrhizal Genomics Consortium"/>
            <person name="Kohler A."/>
            <person name="Kuo A."/>
            <person name="Nagy L.G."/>
            <person name="Floudas D."/>
            <person name="Copeland A."/>
            <person name="Barry K.W."/>
            <person name="Cichocki N."/>
            <person name="Veneault-Fourrey C."/>
            <person name="LaButti K."/>
            <person name="Lindquist E.A."/>
            <person name="Lipzen A."/>
            <person name="Lundell T."/>
            <person name="Morin E."/>
            <person name="Murat C."/>
            <person name="Riley R."/>
            <person name="Ohm R."/>
            <person name="Sun H."/>
            <person name="Tunlid A."/>
            <person name="Henrissat B."/>
            <person name="Grigoriev I.V."/>
            <person name="Hibbett D.S."/>
            <person name="Martin F."/>
        </authorList>
    </citation>
    <scope>NUCLEOTIDE SEQUENCE [LARGE SCALE GENOMIC DNA]</scope>
    <source>
        <strain evidence="3">F 1598</strain>
    </source>
</reference>
<evidence type="ECO:0000256" key="1">
    <source>
        <dbReference type="SAM" id="MobiDB-lite"/>
    </source>
</evidence>
<sequence>MLDKTKLKHDRPDSDRDVSARPSKRPRLIPTPIRHRLPGPDGFSSPEPKPKPKVAYKPPADMSFKSVFETGTSSTTADPNSKKSLTSGRGRTTRLVLPGDTFATAAGKLIGTPEREVSAVSGGSSKAKKRALMRPLKPPVFSASTPPRLHQNHHRQTSTEPTFKRMVPPAFPGLDASTSTSKAQPESSKPPKPLRPPPPPIPPSHKPEPELKPLPPPLPLPSASTSKKGKEKETSQSHLRTISTTHIALSTDLTSQVGSATLLSIFLQQEQGKGNKLDVARGSVFGVGEREEKEVRRGVGVSPVKGGGKGRGFVRNGLAERASNLLSRSQTAFTLWHKETSSQFSSATTARRPTADLHLRILKILHEPPPSTHSRPTPTAHPIIALCRVLNKPQNSRNEAGLAESDIYPILFSSLSPISSNLNPAAREDIKMDKDVYVWKPWYTVELPEPGILVDVSYEEGLDMQLGDEWGLGRSRRNRRSREALLCSRFFVAVS</sequence>
<accession>A0A0C3BJ59</accession>